<evidence type="ECO:0000313" key="8">
    <source>
        <dbReference type="EMBL" id="MCP2263821.1"/>
    </source>
</evidence>
<evidence type="ECO:0000259" key="6">
    <source>
        <dbReference type="Pfam" id="PF01782"/>
    </source>
</evidence>
<keyword evidence="1 5" id="KW-0963">Cytoplasm</keyword>
<comment type="subcellular location">
    <subcellularLocation>
        <location evidence="5">Cytoplasm</location>
    </subcellularLocation>
</comment>
<comment type="caution">
    <text evidence="8">The sequence shown here is derived from an EMBL/GenBank/DDBJ whole genome shotgun (WGS) entry which is preliminary data.</text>
</comment>
<protein>
    <recommendedName>
        <fullName evidence="5">Ribosome maturation factor RimM</fullName>
    </recommendedName>
</protein>
<gene>
    <name evidence="5" type="primary">rimM</name>
    <name evidence="8" type="ORF">APR03_001157</name>
</gene>
<dbReference type="InterPro" id="IPR056792">
    <property type="entry name" value="PRC_RimM"/>
</dbReference>
<dbReference type="GO" id="GO:0005840">
    <property type="term" value="C:ribosome"/>
    <property type="evidence" value="ECO:0007669"/>
    <property type="project" value="InterPro"/>
</dbReference>
<dbReference type="GO" id="GO:0042274">
    <property type="term" value="P:ribosomal small subunit biogenesis"/>
    <property type="evidence" value="ECO:0007669"/>
    <property type="project" value="UniProtKB-UniRule"/>
</dbReference>
<evidence type="ECO:0000256" key="1">
    <source>
        <dbReference type="ARBA" id="ARBA00022490"/>
    </source>
</evidence>
<feature type="domain" description="Ribosome maturation factor RimM PRC barrel" evidence="7">
    <location>
        <begin position="96"/>
        <end position="167"/>
    </location>
</feature>
<dbReference type="Gene3D" id="2.30.30.240">
    <property type="entry name" value="PRC-barrel domain"/>
    <property type="match status" value="1"/>
</dbReference>
<comment type="subunit">
    <text evidence="5">Binds ribosomal protein uS19.</text>
</comment>
<dbReference type="AlphaFoldDB" id="A0A9X2JUA6"/>
<evidence type="ECO:0000256" key="4">
    <source>
        <dbReference type="ARBA" id="ARBA00023186"/>
    </source>
</evidence>
<keyword evidence="2 5" id="KW-0690">Ribosome biogenesis</keyword>
<dbReference type="SUPFAM" id="SSF50447">
    <property type="entry name" value="Translation proteins"/>
    <property type="match status" value="1"/>
</dbReference>
<organism evidence="8 9">
    <name type="scientific">Promicromonospora thailandica</name>
    <dbReference type="NCBI Taxonomy" id="765201"/>
    <lineage>
        <taxon>Bacteria</taxon>
        <taxon>Bacillati</taxon>
        <taxon>Actinomycetota</taxon>
        <taxon>Actinomycetes</taxon>
        <taxon>Micrococcales</taxon>
        <taxon>Promicromonosporaceae</taxon>
        <taxon>Promicromonospora</taxon>
    </lineage>
</organism>
<dbReference type="InterPro" id="IPR011961">
    <property type="entry name" value="RimM"/>
</dbReference>
<reference evidence="8" key="1">
    <citation type="submission" date="2022-06" db="EMBL/GenBank/DDBJ databases">
        <title>Genomic Encyclopedia of Archaeal and Bacterial Type Strains, Phase II (KMG-II): from individual species to whole genera.</title>
        <authorList>
            <person name="Goeker M."/>
        </authorList>
    </citation>
    <scope>NUCLEOTIDE SEQUENCE</scope>
    <source>
        <strain evidence="8">DSM 26652</strain>
    </source>
</reference>
<evidence type="ECO:0000259" key="7">
    <source>
        <dbReference type="Pfam" id="PF24986"/>
    </source>
</evidence>
<accession>A0A9X2JUA6</accession>
<evidence type="ECO:0000256" key="5">
    <source>
        <dbReference type="HAMAP-Rule" id="MF_00014"/>
    </source>
</evidence>
<dbReference type="InterPro" id="IPR002676">
    <property type="entry name" value="RimM_N"/>
</dbReference>
<feature type="domain" description="RimM N-terminal" evidence="6">
    <location>
        <begin position="5"/>
        <end position="85"/>
    </location>
</feature>
<dbReference type="NCBIfam" id="TIGR02273">
    <property type="entry name" value="16S_RimM"/>
    <property type="match status" value="1"/>
</dbReference>
<dbReference type="EMBL" id="JAMTCS010000003">
    <property type="protein sequence ID" value="MCP2263821.1"/>
    <property type="molecule type" value="Genomic_DNA"/>
</dbReference>
<keyword evidence="9" id="KW-1185">Reference proteome</keyword>
<dbReference type="Pfam" id="PF24986">
    <property type="entry name" value="PRC_RimM"/>
    <property type="match status" value="1"/>
</dbReference>
<dbReference type="GO" id="GO:0043022">
    <property type="term" value="F:ribosome binding"/>
    <property type="evidence" value="ECO:0007669"/>
    <property type="project" value="InterPro"/>
</dbReference>
<dbReference type="PANTHER" id="PTHR33692:SF1">
    <property type="entry name" value="RIBOSOME MATURATION FACTOR RIMM"/>
    <property type="match status" value="1"/>
</dbReference>
<dbReference type="PANTHER" id="PTHR33692">
    <property type="entry name" value="RIBOSOME MATURATION FACTOR RIMM"/>
    <property type="match status" value="1"/>
</dbReference>
<dbReference type="RefSeq" id="WP_253833625.1">
    <property type="nucleotide sequence ID" value="NZ_JAMTCS010000003.1"/>
</dbReference>
<sequence>MQLTVARVTKAHGLKGEVALDLRTDDPETRLAVGERLETVPAAAGPLTVTHARQHQGRWLVTFAEVADRDAAEDLRGVELVVEADASDEDDAWYPHELAGLRAELEDGTVVGTVVTLEYLPAHEALLVEETLPDGGTARTLVPFVLAIVPVVDVAGGRVVLTPPGGLLARDAEAAIVDRADDADTVGRADDADTVGREAD</sequence>
<dbReference type="SUPFAM" id="SSF50346">
    <property type="entry name" value="PRC-barrel domain"/>
    <property type="match status" value="1"/>
</dbReference>
<evidence type="ECO:0000256" key="3">
    <source>
        <dbReference type="ARBA" id="ARBA00022552"/>
    </source>
</evidence>
<dbReference type="Pfam" id="PF01782">
    <property type="entry name" value="RimM"/>
    <property type="match status" value="1"/>
</dbReference>
<comment type="function">
    <text evidence="5">An accessory protein needed during the final step in the assembly of 30S ribosomal subunit, possibly for assembly of the head region. Essential for efficient processing of 16S rRNA. May be needed both before and after RbfA during the maturation of 16S rRNA. It has affinity for free ribosomal 30S subunits but not for 70S ribosomes.</text>
</comment>
<keyword evidence="3 5" id="KW-0698">rRNA processing</keyword>
<dbReference type="InterPro" id="IPR009000">
    <property type="entry name" value="Transl_B-barrel_sf"/>
</dbReference>
<dbReference type="GO" id="GO:0005737">
    <property type="term" value="C:cytoplasm"/>
    <property type="evidence" value="ECO:0007669"/>
    <property type="project" value="UniProtKB-SubCell"/>
</dbReference>
<dbReference type="InterPro" id="IPR036976">
    <property type="entry name" value="RimM_N_sf"/>
</dbReference>
<dbReference type="HAMAP" id="MF_00014">
    <property type="entry name" value="Ribosome_mat_RimM"/>
    <property type="match status" value="1"/>
</dbReference>
<evidence type="ECO:0000313" key="9">
    <source>
        <dbReference type="Proteomes" id="UP001139493"/>
    </source>
</evidence>
<comment type="domain">
    <text evidence="5">The PRC barrel domain binds ribosomal protein uS19.</text>
</comment>
<dbReference type="InterPro" id="IPR011033">
    <property type="entry name" value="PRC_barrel-like_sf"/>
</dbReference>
<dbReference type="GO" id="GO:0006364">
    <property type="term" value="P:rRNA processing"/>
    <property type="evidence" value="ECO:0007669"/>
    <property type="project" value="UniProtKB-UniRule"/>
</dbReference>
<keyword evidence="4 5" id="KW-0143">Chaperone</keyword>
<name>A0A9X2JUA6_9MICO</name>
<evidence type="ECO:0000256" key="2">
    <source>
        <dbReference type="ARBA" id="ARBA00022517"/>
    </source>
</evidence>
<dbReference type="Gene3D" id="2.40.30.60">
    <property type="entry name" value="RimM"/>
    <property type="match status" value="1"/>
</dbReference>
<comment type="similarity">
    <text evidence="5">Belongs to the RimM family.</text>
</comment>
<proteinExistence type="inferred from homology"/>
<dbReference type="Proteomes" id="UP001139493">
    <property type="component" value="Unassembled WGS sequence"/>
</dbReference>